<dbReference type="STRING" id="1276229.SSYRP_v1c02560"/>
<keyword evidence="1" id="KW-0812">Transmembrane</keyword>
<protein>
    <recommendedName>
        <fullName evidence="4">Transmembrane protein</fullName>
    </recommendedName>
</protein>
<name>R4U383_9MOLU</name>
<dbReference type="InterPro" id="IPR049713">
    <property type="entry name" value="Pr6Pr-like"/>
</dbReference>
<dbReference type="AlphaFoldDB" id="R4U383"/>
<gene>
    <name evidence="2" type="ORF">SSYRP_v1c02560</name>
</gene>
<accession>R4U383</accession>
<reference evidence="2 3" key="1">
    <citation type="journal article" date="2013" name="Genome Biol. Evol.">
        <title>Complete genomes of two dipteran-associated spiroplasmas provided insights into the origin, dynamics, and impacts of viral invasion in spiroplasma.</title>
        <authorList>
            <person name="Ku C."/>
            <person name="Lo W.S."/>
            <person name="Chen L.L."/>
            <person name="Kuo C.H."/>
        </authorList>
    </citation>
    <scope>NUCLEOTIDE SEQUENCE [LARGE SCALE GENOMIC DNA]</scope>
    <source>
        <strain evidence="2">EA-1</strain>
    </source>
</reference>
<evidence type="ECO:0008006" key="4">
    <source>
        <dbReference type="Google" id="ProtNLM"/>
    </source>
</evidence>
<dbReference type="NCBIfam" id="NF038065">
    <property type="entry name" value="Pr6Pr"/>
    <property type="match status" value="1"/>
</dbReference>
<dbReference type="RefSeq" id="WP_016340501.1">
    <property type="nucleotide sequence ID" value="NC_021284.1"/>
</dbReference>
<dbReference type="OrthoDB" id="390280at2"/>
<evidence type="ECO:0000313" key="2">
    <source>
        <dbReference type="EMBL" id="AGM25852.1"/>
    </source>
</evidence>
<feature type="transmembrane region" description="Helical" evidence="1">
    <location>
        <begin position="123"/>
        <end position="142"/>
    </location>
</feature>
<keyword evidence="1" id="KW-0472">Membrane</keyword>
<organism evidence="2 3">
    <name type="scientific">Spiroplasma syrphidicola EA-1</name>
    <dbReference type="NCBI Taxonomy" id="1276229"/>
    <lineage>
        <taxon>Bacteria</taxon>
        <taxon>Bacillati</taxon>
        <taxon>Mycoplasmatota</taxon>
        <taxon>Mollicutes</taxon>
        <taxon>Entomoplasmatales</taxon>
        <taxon>Spiroplasmataceae</taxon>
        <taxon>Spiroplasma</taxon>
    </lineage>
</organism>
<dbReference type="KEGG" id="ssyr:SSYRP_v1c02560"/>
<proteinExistence type="predicted"/>
<feature type="transmembrane region" description="Helical" evidence="1">
    <location>
        <begin position="154"/>
        <end position="176"/>
    </location>
</feature>
<sequence length="288" mass="33644">MLKWNNKILFWFRLGALLLVVFFLIFDLVLTITNPSGLNADLGYAERVSNYYAFFTTQSNYIVAAYFLGYLFESKFRNSRPSDVIKLAVVTYITVTMLVFWFGIFTNTQTNTSYSSYEWASTIILHLVIPFCMILSYILTAGESQYNIRNHYKLSLWLILVYPVLYFVVILIRGIFRQMDHRPEGTWFPYFFLNIYQPNGILILALIFICILVLFVGLQYIYLWINNMLFRRNKGETLNMTVNKKVFGINTKPLPIKNEKVFIPATLINLSKSYDNNGLITDSQKNVK</sequence>
<evidence type="ECO:0000313" key="3">
    <source>
        <dbReference type="Proteomes" id="UP000013963"/>
    </source>
</evidence>
<dbReference type="Proteomes" id="UP000013963">
    <property type="component" value="Chromosome"/>
</dbReference>
<dbReference type="EMBL" id="CP005078">
    <property type="protein sequence ID" value="AGM25852.1"/>
    <property type="molecule type" value="Genomic_DNA"/>
</dbReference>
<evidence type="ECO:0000256" key="1">
    <source>
        <dbReference type="SAM" id="Phobius"/>
    </source>
</evidence>
<dbReference type="eggNOG" id="COG2141">
    <property type="taxonomic scope" value="Bacteria"/>
</dbReference>
<dbReference type="PATRIC" id="fig|1276229.3.peg.255"/>
<keyword evidence="1" id="KW-1133">Transmembrane helix</keyword>
<feature type="transmembrane region" description="Helical" evidence="1">
    <location>
        <begin position="12"/>
        <end position="32"/>
    </location>
</feature>
<dbReference type="HOGENOM" id="CLU_966139_0_0_14"/>
<keyword evidence="3" id="KW-1185">Reference proteome</keyword>
<feature type="transmembrane region" description="Helical" evidence="1">
    <location>
        <begin position="52"/>
        <end position="72"/>
    </location>
</feature>
<feature type="transmembrane region" description="Helical" evidence="1">
    <location>
        <begin position="196"/>
        <end position="225"/>
    </location>
</feature>
<feature type="transmembrane region" description="Helical" evidence="1">
    <location>
        <begin position="84"/>
        <end position="103"/>
    </location>
</feature>